<dbReference type="InterPro" id="IPR006553">
    <property type="entry name" value="Leu-rich_rpt_Cys-con_subtyp"/>
</dbReference>
<dbReference type="GO" id="GO:0004813">
    <property type="term" value="F:alanine-tRNA ligase activity"/>
    <property type="evidence" value="ECO:0007669"/>
    <property type="project" value="UniProtKB-EC"/>
</dbReference>
<gene>
    <name evidence="1" type="ORF">FTUN_4322</name>
</gene>
<dbReference type="EC" id="6.1.1.7" evidence="1"/>
<dbReference type="SMART" id="SM00367">
    <property type="entry name" value="LRR_CC"/>
    <property type="match status" value="2"/>
</dbReference>
<keyword evidence="2" id="KW-1185">Reference proteome</keyword>
<organism evidence="1 2">
    <name type="scientific">Frigoriglobus tundricola</name>
    <dbReference type="NCBI Taxonomy" id="2774151"/>
    <lineage>
        <taxon>Bacteria</taxon>
        <taxon>Pseudomonadati</taxon>
        <taxon>Planctomycetota</taxon>
        <taxon>Planctomycetia</taxon>
        <taxon>Gemmatales</taxon>
        <taxon>Gemmataceae</taxon>
        <taxon>Frigoriglobus</taxon>
    </lineage>
</organism>
<dbReference type="SUPFAM" id="SSF52047">
    <property type="entry name" value="RNI-like"/>
    <property type="match status" value="1"/>
</dbReference>
<dbReference type="Gene3D" id="3.80.10.10">
    <property type="entry name" value="Ribonuclease Inhibitor"/>
    <property type="match status" value="1"/>
</dbReference>
<sequence length="154" mass="16800">MSRRLLCGIVTWLVLSSPQARTARADDAEDKALALVEKLGFVIRNDKLPDQPVIGLVLVGKVRDADLKDLVGFKQLTHLDLGDCAMVTDAGLKDLAPHKRLTYLSLRKTKVTDAGIKDLSGLKTLTKLDLDGTEVTDAGVRELQKALPKCKIIK</sequence>
<accession>A0A6M5YTW4</accession>
<dbReference type="EMBL" id="CP053452">
    <property type="protein sequence ID" value="QJW96763.1"/>
    <property type="molecule type" value="Genomic_DNA"/>
</dbReference>
<dbReference type="RefSeq" id="WP_171472286.1">
    <property type="nucleotide sequence ID" value="NZ_CP053452.2"/>
</dbReference>
<dbReference type="Pfam" id="PF13516">
    <property type="entry name" value="LRR_6"/>
    <property type="match status" value="3"/>
</dbReference>
<protein>
    <submittedName>
        <fullName evidence="1">Alanyl-tRNA synthetase</fullName>
        <ecNumber evidence="1">6.1.1.7</ecNumber>
    </submittedName>
</protein>
<dbReference type="AlphaFoldDB" id="A0A6M5YTW4"/>
<proteinExistence type="predicted"/>
<dbReference type="KEGG" id="ftj:FTUN_4322"/>
<dbReference type="InterPro" id="IPR032675">
    <property type="entry name" value="LRR_dom_sf"/>
</dbReference>
<evidence type="ECO:0000313" key="1">
    <source>
        <dbReference type="EMBL" id="QJW96763.1"/>
    </source>
</evidence>
<evidence type="ECO:0000313" key="2">
    <source>
        <dbReference type="Proteomes" id="UP000503447"/>
    </source>
</evidence>
<reference evidence="2" key="1">
    <citation type="submission" date="2020-05" db="EMBL/GenBank/DDBJ databases">
        <title>Frigoriglobus tundricola gen. nov., sp. nov., a psychrotolerant cellulolytic planctomycete of the family Gemmataceae with two divergent copies of 16S rRNA gene.</title>
        <authorList>
            <person name="Kulichevskaya I.S."/>
            <person name="Ivanova A.A."/>
            <person name="Naumoff D.G."/>
            <person name="Beletsky A.V."/>
            <person name="Rijpstra W.I.C."/>
            <person name="Sinninghe Damste J.S."/>
            <person name="Mardanov A.V."/>
            <person name="Ravin N.V."/>
            <person name="Dedysh S.N."/>
        </authorList>
    </citation>
    <scope>NUCLEOTIDE SEQUENCE [LARGE SCALE GENOMIC DNA]</scope>
    <source>
        <strain evidence="2">PL17</strain>
    </source>
</reference>
<keyword evidence="1" id="KW-0436">Ligase</keyword>
<keyword evidence="1" id="KW-0030">Aminoacyl-tRNA synthetase</keyword>
<dbReference type="InterPro" id="IPR001611">
    <property type="entry name" value="Leu-rich_rpt"/>
</dbReference>
<dbReference type="Proteomes" id="UP000503447">
    <property type="component" value="Chromosome"/>
</dbReference>
<name>A0A6M5YTW4_9BACT</name>